<gene>
    <name evidence="8" type="ORF">SAMN05421508_12224</name>
</gene>
<evidence type="ECO:0000259" key="7">
    <source>
        <dbReference type="PROSITE" id="PS51471"/>
    </source>
</evidence>
<feature type="domain" description="Fe2OG dioxygenase" evidence="7">
    <location>
        <begin position="108"/>
        <end position="205"/>
    </location>
</feature>
<evidence type="ECO:0000256" key="2">
    <source>
        <dbReference type="ARBA" id="ARBA00022723"/>
    </source>
</evidence>
<keyword evidence="5" id="KW-0560">Oxidoreductase</keyword>
<dbReference type="EMBL" id="OCNJ01000022">
    <property type="protein sequence ID" value="SOE01721.1"/>
    <property type="molecule type" value="Genomic_DNA"/>
</dbReference>
<dbReference type="Gene3D" id="2.60.120.620">
    <property type="entry name" value="q2cbj1_9rhob like domain"/>
    <property type="match status" value="1"/>
</dbReference>
<evidence type="ECO:0000256" key="5">
    <source>
        <dbReference type="ARBA" id="ARBA00023002"/>
    </source>
</evidence>
<keyword evidence="6" id="KW-0408">Iron</keyword>
<comment type="cofactor">
    <cofactor evidence="1">
        <name>L-ascorbate</name>
        <dbReference type="ChEBI" id="CHEBI:38290"/>
    </cofactor>
</comment>
<reference evidence="8 9" key="1">
    <citation type="submission" date="2017-09" db="EMBL/GenBank/DDBJ databases">
        <authorList>
            <person name="Ehlers B."/>
            <person name="Leendertz F.H."/>
        </authorList>
    </citation>
    <scope>NUCLEOTIDE SEQUENCE [LARGE SCALE GENOMIC DNA]</scope>
    <source>
        <strain evidence="8 9">USBA 140</strain>
    </source>
</reference>
<dbReference type="RefSeq" id="WP_097281773.1">
    <property type="nucleotide sequence ID" value="NZ_OCNJ01000022.1"/>
</dbReference>
<evidence type="ECO:0000256" key="3">
    <source>
        <dbReference type="ARBA" id="ARBA00022896"/>
    </source>
</evidence>
<organism evidence="8 9">
    <name type="scientific">Caenispirillum bisanense</name>
    <dbReference type="NCBI Taxonomy" id="414052"/>
    <lineage>
        <taxon>Bacteria</taxon>
        <taxon>Pseudomonadati</taxon>
        <taxon>Pseudomonadota</taxon>
        <taxon>Alphaproteobacteria</taxon>
        <taxon>Rhodospirillales</taxon>
        <taxon>Novispirillaceae</taxon>
        <taxon>Caenispirillum</taxon>
    </lineage>
</organism>
<sequence>MDRVFAWGPAETVADPARSILPDRFEPSSWATREVFTADECAAIVALRERRAAAAGTLVNGVATDGIRRSRLIWLEQDDPEVEWIAQRLTRAVADLNRDHFGFALSGFDEQIQLTEYTDANLGFYDWHSDVGGRGIPRTRKLTLTVQLSDPAEYEGGALELNFNGNPVEAPRDRGVGTAFPSYTLHRVGPVTSGVRNSLVVWTHGPRFT</sequence>
<keyword evidence="9" id="KW-1185">Reference proteome</keyword>
<dbReference type="AlphaFoldDB" id="A0A286H1V5"/>
<dbReference type="InterPro" id="IPR006620">
    <property type="entry name" value="Pro_4_hyd_alph"/>
</dbReference>
<dbReference type="Proteomes" id="UP000219621">
    <property type="component" value="Unassembled WGS sequence"/>
</dbReference>
<keyword evidence="3" id="KW-0847">Vitamin C</keyword>
<dbReference type="Pfam" id="PF13640">
    <property type="entry name" value="2OG-FeII_Oxy_3"/>
    <property type="match status" value="1"/>
</dbReference>
<evidence type="ECO:0000256" key="4">
    <source>
        <dbReference type="ARBA" id="ARBA00022964"/>
    </source>
</evidence>
<dbReference type="SMART" id="SM00702">
    <property type="entry name" value="P4Hc"/>
    <property type="match status" value="1"/>
</dbReference>
<proteinExistence type="predicted"/>
<dbReference type="InterPro" id="IPR044862">
    <property type="entry name" value="Pro_4_hyd_alph_FE2OG_OXY"/>
</dbReference>
<keyword evidence="2" id="KW-0479">Metal-binding</keyword>
<evidence type="ECO:0000256" key="1">
    <source>
        <dbReference type="ARBA" id="ARBA00001961"/>
    </source>
</evidence>
<dbReference type="OrthoDB" id="9812472at2"/>
<dbReference type="InterPro" id="IPR005123">
    <property type="entry name" value="Oxoglu/Fe-dep_dioxygenase_dom"/>
</dbReference>
<dbReference type="PROSITE" id="PS51471">
    <property type="entry name" value="FE2OG_OXY"/>
    <property type="match status" value="1"/>
</dbReference>
<dbReference type="GO" id="GO:0031418">
    <property type="term" value="F:L-ascorbic acid binding"/>
    <property type="evidence" value="ECO:0007669"/>
    <property type="project" value="UniProtKB-KW"/>
</dbReference>
<dbReference type="GO" id="GO:0016705">
    <property type="term" value="F:oxidoreductase activity, acting on paired donors, with incorporation or reduction of molecular oxygen"/>
    <property type="evidence" value="ECO:0007669"/>
    <property type="project" value="InterPro"/>
</dbReference>
<dbReference type="GO" id="GO:0051213">
    <property type="term" value="F:dioxygenase activity"/>
    <property type="evidence" value="ECO:0007669"/>
    <property type="project" value="UniProtKB-KW"/>
</dbReference>
<name>A0A286H1V5_9PROT</name>
<accession>A0A286H1V5</accession>
<keyword evidence="4" id="KW-0223">Dioxygenase</keyword>
<dbReference type="GO" id="GO:0005506">
    <property type="term" value="F:iron ion binding"/>
    <property type="evidence" value="ECO:0007669"/>
    <property type="project" value="InterPro"/>
</dbReference>
<evidence type="ECO:0000313" key="8">
    <source>
        <dbReference type="EMBL" id="SOE01721.1"/>
    </source>
</evidence>
<evidence type="ECO:0000313" key="9">
    <source>
        <dbReference type="Proteomes" id="UP000219621"/>
    </source>
</evidence>
<protein>
    <submittedName>
        <fullName evidence="8">PKHD-type hydroxylase</fullName>
    </submittedName>
</protein>
<evidence type="ECO:0000256" key="6">
    <source>
        <dbReference type="ARBA" id="ARBA00023004"/>
    </source>
</evidence>